<protein>
    <submittedName>
        <fullName evidence="1">Uncharacterized protein</fullName>
    </submittedName>
</protein>
<dbReference type="EMBL" id="BKCJ011843826">
    <property type="protein sequence ID" value="GFD57675.1"/>
    <property type="molecule type" value="Genomic_DNA"/>
</dbReference>
<proteinExistence type="predicted"/>
<feature type="non-terminal residue" evidence="1">
    <location>
        <position position="1"/>
    </location>
</feature>
<sequence length="87" mass="8966">VYVAGNYGYTATFGAVTLQSQGSSGSDVFITKLTDASTSASFIWAQRAGGTTGFDFARALLIRGSNVYVAGDFYGVTGTFGSLTLAN</sequence>
<comment type="caution">
    <text evidence="1">The sequence shown here is derived from an EMBL/GenBank/DDBJ whole genome shotgun (WGS) entry which is preliminary data.</text>
</comment>
<accession>A0A699XCS3</accession>
<reference evidence="1" key="1">
    <citation type="journal article" date="2019" name="Sci. Rep.">
        <title>Draft genome of Tanacetum cinerariifolium, the natural source of mosquito coil.</title>
        <authorList>
            <person name="Yamashiro T."/>
            <person name="Shiraishi A."/>
            <person name="Satake H."/>
            <person name="Nakayama K."/>
        </authorList>
    </citation>
    <scope>NUCLEOTIDE SEQUENCE</scope>
</reference>
<dbReference type="AlphaFoldDB" id="A0A699XCS3"/>
<feature type="non-terminal residue" evidence="1">
    <location>
        <position position="87"/>
    </location>
</feature>
<organism evidence="1">
    <name type="scientific">Tanacetum cinerariifolium</name>
    <name type="common">Dalmatian daisy</name>
    <name type="synonym">Chrysanthemum cinerariifolium</name>
    <dbReference type="NCBI Taxonomy" id="118510"/>
    <lineage>
        <taxon>Eukaryota</taxon>
        <taxon>Viridiplantae</taxon>
        <taxon>Streptophyta</taxon>
        <taxon>Embryophyta</taxon>
        <taxon>Tracheophyta</taxon>
        <taxon>Spermatophyta</taxon>
        <taxon>Magnoliopsida</taxon>
        <taxon>eudicotyledons</taxon>
        <taxon>Gunneridae</taxon>
        <taxon>Pentapetalae</taxon>
        <taxon>asterids</taxon>
        <taxon>campanulids</taxon>
        <taxon>Asterales</taxon>
        <taxon>Asteraceae</taxon>
        <taxon>Asteroideae</taxon>
        <taxon>Anthemideae</taxon>
        <taxon>Anthemidinae</taxon>
        <taxon>Tanacetum</taxon>
    </lineage>
</organism>
<name>A0A699XCS3_TANCI</name>
<gene>
    <name evidence="1" type="ORF">Tci_929644</name>
</gene>
<evidence type="ECO:0000313" key="1">
    <source>
        <dbReference type="EMBL" id="GFD57675.1"/>
    </source>
</evidence>